<protein>
    <submittedName>
        <fullName evidence="1">Uncharacterized protein</fullName>
    </submittedName>
</protein>
<dbReference type="eggNOG" id="ENOG502ZHVK">
    <property type="taxonomic scope" value="Bacteria"/>
</dbReference>
<dbReference type="HOGENOM" id="CLU_173176_0_0_10"/>
<dbReference type="GeneID" id="31766846"/>
<dbReference type="OrthoDB" id="1263486at2"/>
<dbReference type="EMBL" id="CP000685">
    <property type="protein sequence ID" value="ABQ06937.1"/>
    <property type="molecule type" value="Genomic_DNA"/>
</dbReference>
<dbReference type="Proteomes" id="UP000006694">
    <property type="component" value="Chromosome"/>
</dbReference>
<reference evidence="1 2" key="1">
    <citation type="journal article" date="2009" name="Appl. Environ. Microbiol.">
        <title>Novel features of the polysaccharide-digesting gliding bacterium Flavobacterium johnsoniae as revealed by genome sequence analysis.</title>
        <authorList>
            <person name="McBride M.J."/>
            <person name="Xie G."/>
            <person name="Martens E.C."/>
            <person name="Lapidus A."/>
            <person name="Henrissat B."/>
            <person name="Rhodes R.G."/>
            <person name="Goltsman E."/>
            <person name="Wang W."/>
            <person name="Xu J."/>
            <person name="Hunnicutt D.W."/>
            <person name="Staroscik A.M."/>
            <person name="Hoover T.R."/>
            <person name="Cheng Y.Q."/>
            <person name="Stein J.L."/>
        </authorList>
    </citation>
    <scope>NUCLEOTIDE SEQUENCE [LARGE SCALE GENOMIC DNA]</scope>
    <source>
        <strain evidence="2">ATCC 17061 / DSM 2064 / JCM 8514 / BCRC 14874 / CCUG 350202 / NBRC 14942 / NCIMB 11054 / UW101</strain>
    </source>
</reference>
<proteinExistence type="predicted"/>
<organism evidence="1 2">
    <name type="scientific">Flavobacterium johnsoniae (strain ATCC 17061 / DSM 2064 / JCM 8514 / BCRC 14874 / CCUG 350202 / NBRC 14942 / NCIMB 11054 / UW101)</name>
    <name type="common">Cytophaga johnsonae</name>
    <dbReference type="NCBI Taxonomy" id="376686"/>
    <lineage>
        <taxon>Bacteria</taxon>
        <taxon>Pseudomonadati</taxon>
        <taxon>Bacteroidota</taxon>
        <taxon>Flavobacteriia</taxon>
        <taxon>Flavobacteriales</taxon>
        <taxon>Flavobacteriaceae</taxon>
        <taxon>Flavobacterium</taxon>
    </lineage>
</organism>
<name>A5FCX7_FLAJ1</name>
<keyword evidence="2" id="KW-1185">Reference proteome</keyword>
<gene>
    <name evidence="1" type="ordered locus">Fjoh_3927</name>
</gene>
<dbReference type="SUPFAM" id="SSF49464">
    <property type="entry name" value="Carboxypeptidase regulatory domain-like"/>
    <property type="match status" value="1"/>
</dbReference>
<sequence>MKKKVLCLIGIVLLGIILFSIYRKQYGYIKDIKSNLPIEGVLVKDFINQKRYTVTDKNGMFSFSNCNDLLISKKEYKSDTLKKYGCKPTGKCFNGHVFYMTLLEQKKDKK</sequence>
<accession>A5FCX7</accession>
<dbReference type="RefSeq" id="WP_012025903.1">
    <property type="nucleotide sequence ID" value="NC_009441.1"/>
</dbReference>
<dbReference type="AlphaFoldDB" id="A5FCX7"/>
<dbReference type="KEGG" id="fjo:Fjoh_3927"/>
<evidence type="ECO:0000313" key="1">
    <source>
        <dbReference type="EMBL" id="ABQ06937.1"/>
    </source>
</evidence>
<dbReference type="InterPro" id="IPR008969">
    <property type="entry name" value="CarboxyPept-like_regulatory"/>
</dbReference>
<evidence type="ECO:0000313" key="2">
    <source>
        <dbReference type="Proteomes" id="UP000006694"/>
    </source>
</evidence>